<protein>
    <submittedName>
        <fullName evidence="2">Uncharacterized protein</fullName>
    </submittedName>
</protein>
<reference evidence="2 3" key="1">
    <citation type="submission" date="2020-07" db="EMBL/GenBank/DDBJ databases">
        <title>Sequencing the genomes of 1000 actinobacteria strains.</title>
        <authorList>
            <person name="Klenk H.-P."/>
        </authorList>
    </citation>
    <scope>NUCLEOTIDE SEQUENCE [LARGE SCALE GENOMIC DNA]</scope>
    <source>
        <strain evidence="2 3">DSM 40398</strain>
    </source>
</reference>
<sequence>MKVADEDQGAPVTLFLLDEGPSPRSVDTLRPGSWVPGEGCVLGGAEAIIRRSGWLTAPLRAAISWIANRFGLDHAATRLLARALFTEVDTYFTDPARRRQARDAVTDTLTRARPRVVIAHSLGSVVTYEALWAAPTSPLTCSSPWGHRWRCRTSSTAGSHPTTAHQPNPPGVGQWINITDPGDIIAIPPAASPESSPT</sequence>
<evidence type="ECO:0000313" key="3">
    <source>
        <dbReference type="Proteomes" id="UP000529783"/>
    </source>
</evidence>
<evidence type="ECO:0000256" key="1">
    <source>
        <dbReference type="SAM" id="MobiDB-lite"/>
    </source>
</evidence>
<gene>
    <name evidence="2" type="ORF">BJY14_007809</name>
</gene>
<organism evidence="2 3">
    <name type="scientific">Actinomadura luteofluorescens</name>
    <dbReference type="NCBI Taxonomy" id="46163"/>
    <lineage>
        <taxon>Bacteria</taxon>
        <taxon>Bacillati</taxon>
        <taxon>Actinomycetota</taxon>
        <taxon>Actinomycetes</taxon>
        <taxon>Streptosporangiales</taxon>
        <taxon>Thermomonosporaceae</taxon>
        <taxon>Actinomadura</taxon>
    </lineage>
</organism>
<dbReference type="AlphaFoldDB" id="A0A7Y9EQC0"/>
<dbReference type="RefSeq" id="WP_179848141.1">
    <property type="nucleotide sequence ID" value="NZ_JACCBA010000001.1"/>
</dbReference>
<keyword evidence="3" id="KW-1185">Reference proteome</keyword>
<feature type="region of interest" description="Disordered" evidence="1">
    <location>
        <begin position="154"/>
        <end position="179"/>
    </location>
</feature>
<feature type="compositionally biased region" description="Polar residues" evidence="1">
    <location>
        <begin position="154"/>
        <end position="166"/>
    </location>
</feature>
<evidence type="ECO:0000313" key="2">
    <source>
        <dbReference type="EMBL" id="NYD51826.1"/>
    </source>
</evidence>
<name>A0A7Y9EQC0_9ACTN</name>
<accession>A0A7Y9EQC0</accession>
<proteinExistence type="predicted"/>
<dbReference type="EMBL" id="JACCBA010000001">
    <property type="protein sequence ID" value="NYD51826.1"/>
    <property type="molecule type" value="Genomic_DNA"/>
</dbReference>
<comment type="caution">
    <text evidence="2">The sequence shown here is derived from an EMBL/GenBank/DDBJ whole genome shotgun (WGS) entry which is preliminary data.</text>
</comment>
<dbReference type="Proteomes" id="UP000529783">
    <property type="component" value="Unassembled WGS sequence"/>
</dbReference>